<gene>
    <name evidence="2" type="ORF">D3H35_05995</name>
</gene>
<accession>A0A398CZ17</accession>
<protein>
    <recommendedName>
        <fullName evidence="4">DUF3679 domain-containing protein</fullName>
    </recommendedName>
</protein>
<evidence type="ECO:0008006" key="4">
    <source>
        <dbReference type="Google" id="ProtNLM"/>
    </source>
</evidence>
<keyword evidence="3" id="KW-1185">Reference proteome</keyword>
<name>A0A398CZ17_9BACL</name>
<reference evidence="2 3" key="1">
    <citation type="submission" date="2018-09" db="EMBL/GenBank/DDBJ databases">
        <title>Cohnella cavernae sp. nov., isolated from a karst cave.</title>
        <authorList>
            <person name="Zhu H."/>
        </authorList>
    </citation>
    <scope>NUCLEOTIDE SEQUENCE [LARGE SCALE GENOMIC DNA]</scope>
    <source>
        <strain evidence="2 3">K2E09-144</strain>
    </source>
</reference>
<organism evidence="2 3">
    <name type="scientific">Cohnella faecalis</name>
    <dbReference type="NCBI Taxonomy" id="2315694"/>
    <lineage>
        <taxon>Bacteria</taxon>
        <taxon>Bacillati</taxon>
        <taxon>Bacillota</taxon>
        <taxon>Bacilli</taxon>
        <taxon>Bacillales</taxon>
        <taxon>Paenibacillaceae</taxon>
        <taxon>Cohnella</taxon>
    </lineage>
</organism>
<dbReference type="OrthoDB" id="2660342at2"/>
<evidence type="ECO:0000256" key="1">
    <source>
        <dbReference type="SAM" id="MobiDB-lite"/>
    </source>
</evidence>
<feature type="region of interest" description="Disordered" evidence="1">
    <location>
        <begin position="31"/>
        <end position="97"/>
    </location>
</feature>
<evidence type="ECO:0000313" key="2">
    <source>
        <dbReference type="EMBL" id="RIE04174.1"/>
    </source>
</evidence>
<dbReference type="EMBL" id="QXJM01000027">
    <property type="protein sequence ID" value="RIE04174.1"/>
    <property type="molecule type" value="Genomic_DNA"/>
</dbReference>
<evidence type="ECO:0000313" key="3">
    <source>
        <dbReference type="Proteomes" id="UP000266340"/>
    </source>
</evidence>
<comment type="caution">
    <text evidence="2">The sequence shown here is derived from an EMBL/GenBank/DDBJ whole genome shotgun (WGS) entry which is preliminary data.</text>
</comment>
<sequence length="136" mass="14743">MRRDTFKLLLMAAIVAFAIMYGMELASSGISSVNGPWSSDGKAGAQTKGSVIHSEEEWELPSPTPQDGATAEGKTRRQSSGENDDTIRQPDEVFIPRNDREPIVDRVSAKTATVLHDVSHSGIRIVVSLFEKITGS</sequence>
<dbReference type="RefSeq" id="WP_119148219.1">
    <property type="nucleotide sequence ID" value="NZ_JBHSOV010000042.1"/>
</dbReference>
<dbReference type="Proteomes" id="UP000266340">
    <property type="component" value="Unassembled WGS sequence"/>
</dbReference>
<proteinExistence type="predicted"/>
<dbReference type="AlphaFoldDB" id="A0A398CZ17"/>